<keyword evidence="6" id="KW-0902">Two-component regulatory system</keyword>
<sequence length="143" mass="15776">LQQLFQMRVNEAGENIQIIAEPSRSSCMIQTDRNRVAQVLSNFAGNAIKFTHEGSIRIGYEARDTELYFYVKDTGAGIPAEKLPDVFERFVKLNKDKKGAGLGLSISQTIVAKLGGQIGADSVEGEGSTFWFTIPYRTCGKPR</sequence>
<evidence type="ECO:0000313" key="8">
    <source>
        <dbReference type="EMBL" id="HJG11922.1"/>
    </source>
</evidence>
<organism evidence="8 9">
    <name type="scientific">Bacteroides xylanisolvens</name>
    <dbReference type="NCBI Taxonomy" id="371601"/>
    <lineage>
        <taxon>Bacteria</taxon>
        <taxon>Pseudomonadati</taxon>
        <taxon>Bacteroidota</taxon>
        <taxon>Bacteroidia</taxon>
        <taxon>Bacteroidales</taxon>
        <taxon>Bacteroidaceae</taxon>
        <taxon>Bacteroides</taxon>
    </lineage>
</organism>
<dbReference type="Gene3D" id="3.30.565.10">
    <property type="entry name" value="Histidine kinase-like ATPase, C-terminal domain"/>
    <property type="match status" value="1"/>
</dbReference>
<dbReference type="PRINTS" id="PR00344">
    <property type="entry name" value="BCTRLSENSOR"/>
</dbReference>
<feature type="domain" description="Histidine kinase" evidence="7">
    <location>
        <begin position="1"/>
        <end position="138"/>
    </location>
</feature>
<dbReference type="Pfam" id="PF02518">
    <property type="entry name" value="HATPase_c"/>
    <property type="match status" value="1"/>
</dbReference>
<dbReference type="Proteomes" id="UP000747074">
    <property type="component" value="Unassembled WGS sequence"/>
</dbReference>
<comment type="catalytic activity">
    <reaction evidence="1">
        <text>ATP + protein L-histidine = ADP + protein N-phospho-L-histidine.</text>
        <dbReference type="EC" id="2.7.13.3"/>
    </reaction>
</comment>
<gene>
    <name evidence="8" type="ORF">K8V07_08335</name>
</gene>
<keyword evidence="4" id="KW-0808">Transferase</keyword>
<evidence type="ECO:0000256" key="4">
    <source>
        <dbReference type="ARBA" id="ARBA00022679"/>
    </source>
</evidence>
<evidence type="ECO:0000259" key="7">
    <source>
        <dbReference type="PROSITE" id="PS50109"/>
    </source>
</evidence>
<name>A0A921I610_9BACE</name>
<dbReference type="InterPro" id="IPR036890">
    <property type="entry name" value="HATPase_C_sf"/>
</dbReference>
<reference evidence="8" key="1">
    <citation type="journal article" date="2021" name="PeerJ">
        <title>Extensive microbial diversity within the chicken gut microbiome revealed by metagenomics and culture.</title>
        <authorList>
            <person name="Gilroy R."/>
            <person name="Ravi A."/>
            <person name="Getino M."/>
            <person name="Pursley I."/>
            <person name="Horton D.L."/>
            <person name="Alikhan N.F."/>
            <person name="Baker D."/>
            <person name="Gharbi K."/>
            <person name="Hall N."/>
            <person name="Watson M."/>
            <person name="Adriaenssens E.M."/>
            <person name="Foster-Nyarko E."/>
            <person name="Jarju S."/>
            <person name="Secka A."/>
            <person name="Antonio M."/>
            <person name="Oren A."/>
            <person name="Chaudhuri R.R."/>
            <person name="La Ragione R."/>
            <person name="Hildebrand F."/>
            <person name="Pallen M.J."/>
        </authorList>
    </citation>
    <scope>NUCLEOTIDE SEQUENCE</scope>
    <source>
        <strain evidence="8">CHK154-13316</strain>
    </source>
</reference>
<feature type="non-terminal residue" evidence="8">
    <location>
        <position position="1"/>
    </location>
</feature>
<dbReference type="InterPro" id="IPR004358">
    <property type="entry name" value="Sig_transdc_His_kin-like_C"/>
</dbReference>
<keyword evidence="5 8" id="KW-0418">Kinase</keyword>
<dbReference type="EMBL" id="DYVL01000102">
    <property type="protein sequence ID" value="HJG11922.1"/>
    <property type="molecule type" value="Genomic_DNA"/>
</dbReference>
<dbReference type="InterPro" id="IPR050736">
    <property type="entry name" value="Sensor_HK_Regulatory"/>
</dbReference>
<protein>
    <recommendedName>
        <fullName evidence="2">histidine kinase</fullName>
        <ecNumber evidence="2">2.7.13.3</ecNumber>
    </recommendedName>
</protein>
<dbReference type="GO" id="GO:0004673">
    <property type="term" value="F:protein histidine kinase activity"/>
    <property type="evidence" value="ECO:0007669"/>
    <property type="project" value="UniProtKB-EC"/>
</dbReference>
<dbReference type="SUPFAM" id="SSF55874">
    <property type="entry name" value="ATPase domain of HSP90 chaperone/DNA topoisomerase II/histidine kinase"/>
    <property type="match status" value="1"/>
</dbReference>
<evidence type="ECO:0000256" key="6">
    <source>
        <dbReference type="ARBA" id="ARBA00023012"/>
    </source>
</evidence>
<keyword evidence="3" id="KW-0597">Phosphoprotein</keyword>
<proteinExistence type="predicted"/>
<dbReference type="PROSITE" id="PS50109">
    <property type="entry name" value="HIS_KIN"/>
    <property type="match status" value="1"/>
</dbReference>
<dbReference type="PANTHER" id="PTHR43711">
    <property type="entry name" value="TWO-COMPONENT HISTIDINE KINASE"/>
    <property type="match status" value="1"/>
</dbReference>
<accession>A0A921I610</accession>
<evidence type="ECO:0000256" key="3">
    <source>
        <dbReference type="ARBA" id="ARBA00022553"/>
    </source>
</evidence>
<evidence type="ECO:0000313" key="9">
    <source>
        <dbReference type="Proteomes" id="UP000747074"/>
    </source>
</evidence>
<evidence type="ECO:0000256" key="2">
    <source>
        <dbReference type="ARBA" id="ARBA00012438"/>
    </source>
</evidence>
<evidence type="ECO:0000256" key="5">
    <source>
        <dbReference type="ARBA" id="ARBA00022777"/>
    </source>
</evidence>
<dbReference type="FunFam" id="3.30.565.10:FF:000006">
    <property type="entry name" value="Sensor histidine kinase WalK"/>
    <property type="match status" value="1"/>
</dbReference>
<evidence type="ECO:0000256" key="1">
    <source>
        <dbReference type="ARBA" id="ARBA00000085"/>
    </source>
</evidence>
<dbReference type="SMART" id="SM00387">
    <property type="entry name" value="HATPase_c"/>
    <property type="match status" value="1"/>
</dbReference>
<dbReference type="GO" id="GO:0000160">
    <property type="term" value="P:phosphorelay signal transduction system"/>
    <property type="evidence" value="ECO:0007669"/>
    <property type="project" value="UniProtKB-KW"/>
</dbReference>
<dbReference type="InterPro" id="IPR005467">
    <property type="entry name" value="His_kinase_dom"/>
</dbReference>
<reference evidence="8" key="2">
    <citation type="submission" date="2021-09" db="EMBL/GenBank/DDBJ databases">
        <authorList>
            <person name="Gilroy R."/>
        </authorList>
    </citation>
    <scope>NUCLEOTIDE SEQUENCE</scope>
    <source>
        <strain evidence="8">CHK154-13316</strain>
    </source>
</reference>
<dbReference type="PANTHER" id="PTHR43711:SF31">
    <property type="entry name" value="HISTIDINE KINASE"/>
    <property type="match status" value="1"/>
</dbReference>
<dbReference type="AlphaFoldDB" id="A0A921I610"/>
<dbReference type="EC" id="2.7.13.3" evidence="2"/>
<comment type="caution">
    <text evidence="8">The sequence shown here is derived from an EMBL/GenBank/DDBJ whole genome shotgun (WGS) entry which is preliminary data.</text>
</comment>
<dbReference type="InterPro" id="IPR003594">
    <property type="entry name" value="HATPase_dom"/>
</dbReference>